<name>H6N5Q2_MYCHN</name>
<accession>H6N5Q2</accession>
<dbReference type="EMBL" id="CP003199">
    <property type="protein sequence ID" value="AEW45012.1"/>
    <property type="molecule type" value="Genomic_DNA"/>
</dbReference>
<dbReference type="HOGENOM" id="CLU_087258_1_0_14"/>
<evidence type="ECO:0000313" key="2">
    <source>
        <dbReference type="Proteomes" id="UP000009135"/>
    </source>
</evidence>
<dbReference type="KEGG" id="mhe:MHC_00730"/>
<dbReference type="Proteomes" id="UP000009135">
    <property type="component" value="Chromosome"/>
</dbReference>
<dbReference type="STRING" id="1111676.MHC_00730"/>
<proteinExistence type="predicted"/>
<protein>
    <submittedName>
        <fullName evidence="1">Uncharacterized protein</fullName>
    </submittedName>
</protein>
<dbReference type="AlphaFoldDB" id="H6N5Q2"/>
<sequence>MTGATKTIATLIGIGGTGSLTIGGVYFSSKETIGNIVKDHVLGTSSEFNDSWKDQHKKLISYKGELSSELKRLKEKHTNSDLEASREALKNWCKNSYTQTYKTSLSKSNESLLKEVKTYCIQSTKEKLQSTISGKTSNKVLSESSDQTDFVTNYKSLKNHDASKDGVLNSELASWKDSADSQGDTKWADLQAWCNKHYNSPFTGESDLFKNMKKYCTKTS</sequence>
<gene>
    <name evidence="1" type="ordered locus">MHC_00730</name>
</gene>
<organism evidence="1 2">
    <name type="scientific">Mycoplasma haemocanis (strain Illinois)</name>
    <dbReference type="NCBI Taxonomy" id="1111676"/>
    <lineage>
        <taxon>Bacteria</taxon>
        <taxon>Bacillati</taxon>
        <taxon>Mycoplasmatota</taxon>
        <taxon>Mollicutes</taxon>
        <taxon>Mycoplasmataceae</taxon>
        <taxon>Mycoplasma</taxon>
    </lineage>
</organism>
<dbReference type="OrthoDB" id="9828693at2"/>
<keyword evidence="2" id="KW-1185">Reference proteome</keyword>
<reference evidence="1 2" key="1">
    <citation type="journal article" date="2012" name="J. Bacteriol.">
        <title>Complete genome sequence of Mycoplasma haemocanis strain Illinois.</title>
        <authorList>
            <person name="do Nascimento N.C."/>
            <person name="Guimaraes A.M."/>
            <person name="Santos A.P."/>
            <person name="Sanmiguel P.J."/>
            <person name="Messick J.B."/>
        </authorList>
    </citation>
    <scope>NUCLEOTIDE SEQUENCE [LARGE SCALE GENOMIC DNA]</scope>
    <source>
        <strain evidence="1 2">Illinois</strain>
    </source>
</reference>
<evidence type="ECO:0000313" key="1">
    <source>
        <dbReference type="EMBL" id="AEW45012.1"/>
    </source>
</evidence>